<dbReference type="PANTHER" id="PTHR47738">
    <property type="entry name" value="PTS SYSTEM FRUCTOSE-LIKE EIIA COMPONENT-RELATED"/>
    <property type="match status" value="1"/>
</dbReference>
<evidence type="ECO:0000259" key="2">
    <source>
        <dbReference type="PROSITE" id="PS51094"/>
    </source>
</evidence>
<dbReference type="Gene3D" id="3.40.930.10">
    <property type="entry name" value="Mannitol-specific EII, Chain A"/>
    <property type="match status" value="1"/>
</dbReference>
<accession>A0A0R1KSE2</accession>
<dbReference type="InterPro" id="IPR051541">
    <property type="entry name" value="PTS_SugarTrans_NitroReg"/>
</dbReference>
<dbReference type="InterPro" id="IPR016152">
    <property type="entry name" value="PTrfase/Anion_transptr"/>
</dbReference>
<feature type="domain" description="PTS EIIA type-2" evidence="2">
    <location>
        <begin position="48"/>
        <end position="190"/>
    </location>
</feature>
<sequence length="192" mass="22056">MMHQSLWNQLRNAFSKKEKDNNTILTNDINDPQNKVRSKEEETSDFSQILKSQNVRVDVSASSEDELLHYLAQFACEKQSGLDEEKIYGQFLLREQQVSTNLGDGIVLPHIIDDSVKELTMLVIKLNNPIMWDDEKIDMAISLLIPKTEPNFLHVKYLASISLLLLKPNFRYALNEATSPEQITDMFINSNN</sequence>
<dbReference type="OrthoDB" id="2321505at2"/>
<feature type="compositionally biased region" description="Low complexity" evidence="1">
    <location>
        <begin position="22"/>
        <end position="31"/>
    </location>
</feature>
<dbReference type="PATRIC" id="fig|1423788.3.peg.1864"/>
<evidence type="ECO:0000313" key="4">
    <source>
        <dbReference type="Proteomes" id="UP000051515"/>
    </source>
</evidence>
<proteinExistence type="predicted"/>
<dbReference type="SUPFAM" id="SSF55804">
    <property type="entry name" value="Phoshotransferase/anion transport protein"/>
    <property type="match status" value="1"/>
</dbReference>
<keyword evidence="4" id="KW-1185">Reference proteome</keyword>
<dbReference type="AlphaFoldDB" id="A0A0R1KSE2"/>
<dbReference type="Proteomes" id="UP000051515">
    <property type="component" value="Unassembled WGS sequence"/>
</dbReference>
<dbReference type="RefSeq" id="WP_082604521.1">
    <property type="nucleotide sequence ID" value="NZ_AZDY01000037.1"/>
</dbReference>
<dbReference type="EMBL" id="AZDY01000037">
    <property type="protein sequence ID" value="KRK83002.1"/>
    <property type="molecule type" value="Genomic_DNA"/>
</dbReference>
<dbReference type="InterPro" id="IPR002178">
    <property type="entry name" value="PTS_EIIA_type-2_dom"/>
</dbReference>
<feature type="region of interest" description="Disordered" evidence="1">
    <location>
        <begin position="21"/>
        <end position="42"/>
    </location>
</feature>
<protein>
    <recommendedName>
        <fullName evidence="2">PTS EIIA type-2 domain-containing protein</fullName>
    </recommendedName>
</protein>
<dbReference type="PROSITE" id="PS51094">
    <property type="entry name" value="PTS_EIIA_TYPE_2"/>
    <property type="match status" value="1"/>
</dbReference>
<organism evidence="3 4">
    <name type="scientific">Companilactobacillus bobalius DSM 19674</name>
    <dbReference type="NCBI Taxonomy" id="1423788"/>
    <lineage>
        <taxon>Bacteria</taxon>
        <taxon>Bacillati</taxon>
        <taxon>Bacillota</taxon>
        <taxon>Bacilli</taxon>
        <taxon>Lactobacillales</taxon>
        <taxon>Lactobacillaceae</taxon>
        <taxon>Companilactobacillus</taxon>
        <taxon>Companilactobacillus bobalius</taxon>
    </lineage>
</organism>
<dbReference type="PANTHER" id="PTHR47738:SF1">
    <property type="entry name" value="NITROGEN REGULATORY PROTEIN"/>
    <property type="match status" value="1"/>
</dbReference>
<comment type="caution">
    <text evidence="3">The sequence shown here is derived from an EMBL/GenBank/DDBJ whole genome shotgun (WGS) entry which is preliminary data.</text>
</comment>
<evidence type="ECO:0000256" key="1">
    <source>
        <dbReference type="SAM" id="MobiDB-lite"/>
    </source>
</evidence>
<evidence type="ECO:0000313" key="3">
    <source>
        <dbReference type="EMBL" id="KRK83002.1"/>
    </source>
</evidence>
<gene>
    <name evidence="3" type="ORF">FC78_GL001808</name>
</gene>
<name>A0A0R1KSE2_9LACO</name>
<dbReference type="Pfam" id="PF00359">
    <property type="entry name" value="PTS_EIIA_2"/>
    <property type="match status" value="1"/>
</dbReference>
<dbReference type="STRING" id="1423788.FC78_GL001808"/>
<reference evidence="3 4" key="1">
    <citation type="journal article" date="2015" name="Genome Announc.">
        <title>Expanding the biotechnology potential of lactobacilli through comparative genomics of 213 strains and associated genera.</title>
        <authorList>
            <person name="Sun Z."/>
            <person name="Harris H.M."/>
            <person name="McCann A."/>
            <person name="Guo C."/>
            <person name="Argimon S."/>
            <person name="Zhang W."/>
            <person name="Yang X."/>
            <person name="Jeffery I.B."/>
            <person name="Cooney J.C."/>
            <person name="Kagawa T.F."/>
            <person name="Liu W."/>
            <person name="Song Y."/>
            <person name="Salvetti E."/>
            <person name="Wrobel A."/>
            <person name="Rasinkangas P."/>
            <person name="Parkhill J."/>
            <person name="Rea M.C."/>
            <person name="O'Sullivan O."/>
            <person name="Ritari J."/>
            <person name="Douillard F.P."/>
            <person name="Paul Ross R."/>
            <person name="Yang R."/>
            <person name="Briner A.E."/>
            <person name="Felis G.E."/>
            <person name="de Vos W.M."/>
            <person name="Barrangou R."/>
            <person name="Klaenhammer T.R."/>
            <person name="Caufield P.W."/>
            <person name="Cui Y."/>
            <person name="Zhang H."/>
            <person name="O'Toole P.W."/>
        </authorList>
    </citation>
    <scope>NUCLEOTIDE SEQUENCE [LARGE SCALE GENOMIC DNA]</scope>
    <source>
        <strain evidence="3 4">DSM 19674</strain>
    </source>
</reference>
<dbReference type="GO" id="GO:0030295">
    <property type="term" value="F:protein kinase activator activity"/>
    <property type="evidence" value="ECO:0007669"/>
    <property type="project" value="TreeGrafter"/>
</dbReference>